<comment type="caution">
    <text evidence="1">The sequence shown here is derived from an EMBL/GenBank/DDBJ whole genome shotgun (WGS) entry which is preliminary data.</text>
</comment>
<name>A0AAD3P6K3_NEPGR</name>
<keyword evidence="2" id="KW-1185">Reference proteome</keyword>
<protein>
    <submittedName>
        <fullName evidence="1">Uncharacterized protein</fullName>
    </submittedName>
</protein>
<dbReference type="Proteomes" id="UP001279734">
    <property type="component" value="Unassembled WGS sequence"/>
</dbReference>
<proteinExistence type="predicted"/>
<evidence type="ECO:0000313" key="1">
    <source>
        <dbReference type="EMBL" id="GMH00436.1"/>
    </source>
</evidence>
<accession>A0AAD3P6K3</accession>
<dbReference type="AlphaFoldDB" id="A0AAD3P6K3"/>
<sequence>MMYRKWSLLTATVAITGSIVAAVVVGNLLFVENDPFLKPQPRKQDTPSTKVKEMVACVNRPAVGCSEPVKASYWVEDVGA</sequence>
<gene>
    <name evidence="1" type="ORF">Nepgr_002275</name>
</gene>
<dbReference type="EMBL" id="BSYO01000002">
    <property type="protein sequence ID" value="GMH00436.1"/>
    <property type="molecule type" value="Genomic_DNA"/>
</dbReference>
<reference evidence="1" key="1">
    <citation type="submission" date="2023-05" db="EMBL/GenBank/DDBJ databases">
        <title>Nepenthes gracilis genome sequencing.</title>
        <authorList>
            <person name="Fukushima K."/>
        </authorList>
    </citation>
    <scope>NUCLEOTIDE SEQUENCE</scope>
    <source>
        <strain evidence="1">SING2019-196</strain>
    </source>
</reference>
<organism evidence="1 2">
    <name type="scientific">Nepenthes gracilis</name>
    <name type="common">Slender pitcher plant</name>
    <dbReference type="NCBI Taxonomy" id="150966"/>
    <lineage>
        <taxon>Eukaryota</taxon>
        <taxon>Viridiplantae</taxon>
        <taxon>Streptophyta</taxon>
        <taxon>Embryophyta</taxon>
        <taxon>Tracheophyta</taxon>
        <taxon>Spermatophyta</taxon>
        <taxon>Magnoliopsida</taxon>
        <taxon>eudicotyledons</taxon>
        <taxon>Gunneridae</taxon>
        <taxon>Pentapetalae</taxon>
        <taxon>Caryophyllales</taxon>
        <taxon>Nepenthaceae</taxon>
        <taxon>Nepenthes</taxon>
    </lineage>
</organism>
<evidence type="ECO:0000313" key="2">
    <source>
        <dbReference type="Proteomes" id="UP001279734"/>
    </source>
</evidence>